<comment type="caution">
    <text evidence="6">The sequence shown here is derived from an EMBL/GenBank/DDBJ whole genome shotgun (WGS) entry which is preliminary data.</text>
</comment>
<comment type="subcellular location">
    <subcellularLocation>
        <location evidence="1">Cell outer membrane</location>
    </subcellularLocation>
</comment>
<dbReference type="PANTHER" id="PTHR30329">
    <property type="entry name" value="STATOR ELEMENT OF FLAGELLAR MOTOR COMPLEX"/>
    <property type="match status" value="1"/>
</dbReference>
<dbReference type="SUPFAM" id="SSF49478">
    <property type="entry name" value="Cna protein B-type domain"/>
    <property type="match status" value="2"/>
</dbReference>
<evidence type="ECO:0000256" key="2">
    <source>
        <dbReference type="ARBA" id="ARBA00023136"/>
    </source>
</evidence>
<dbReference type="PROSITE" id="PS51123">
    <property type="entry name" value="OMPA_2"/>
    <property type="match status" value="1"/>
</dbReference>
<proteinExistence type="predicted"/>
<evidence type="ECO:0000256" key="3">
    <source>
        <dbReference type="ARBA" id="ARBA00023237"/>
    </source>
</evidence>
<evidence type="ECO:0000256" key="1">
    <source>
        <dbReference type="ARBA" id="ARBA00004442"/>
    </source>
</evidence>
<dbReference type="InterPro" id="IPR050330">
    <property type="entry name" value="Bact_OuterMem_StrucFunc"/>
</dbReference>
<dbReference type="InterPro" id="IPR011659">
    <property type="entry name" value="WD40"/>
</dbReference>
<dbReference type="Pfam" id="PF00691">
    <property type="entry name" value="OmpA"/>
    <property type="match status" value="1"/>
</dbReference>
<dbReference type="PANTHER" id="PTHR30329:SF21">
    <property type="entry name" value="LIPOPROTEIN YIAD-RELATED"/>
    <property type="match status" value="1"/>
</dbReference>
<dbReference type="EMBL" id="SNQI01000007">
    <property type="protein sequence ID" value="TEW71853.1"/>
    <property type="molecule type" value="Genomic_DNA"/>
</dbReference>
<dbReference type="SUPFAM" id="SSF82171">
    <property type="entry name" value="DPP6 N-terminal domain-like"/>
    <property type="match status" value="1"/>
</dbReference>
<evidence type="ECO:0000259" key="5">
    <source>
        <dbReference type="PROSITE" id="PS51123"/>
    </source>
</evidence>
<dbReference type="InterPro" id="IPR011042">
    <property type="entry name" value="6-blade_b-propeller_TolB-like"/>
</dbReference>
<dbReference type="SUPFAM" id="SSF103088">
    <property type="entry name" value="OmpA-like"/>
    <property type="match status" value="1"/>
</dbReference>
<dbReference type="PRINTS" id="PR01021">
    <property type="entry name" value="OMPADOMAIN"/>
</dbReference>
<feature type="domain" description="OmpA-like" evidence="5">
    <location>
        <begin position="1203"/>
        <end position="1324"/>
    </location>
</feature>
<dbReference type="Pfam" id="PF07676">
    <property type="entry name" value="PD40"/>
    <property type="match status" value="2"/>
</dbReference>
<dbReference type="Gene3D" id="2.60.40.1120">
    <property type="entry name" value="Carboxypeptidase-like, regulatory domain"/>
    <property type="match status" value="3"/>
</dbReference>
<reference evidence="6 7" key="1">
    <citation type="journal article" date="2011" name="J. Microbiol.">
        <title>Gramella jeungdoensis sp. nov., isolated from a solar saltern in Korea.</title>
        <authorList>
            <person name="Joung Y."/>
            <person name="Kim H."/>
            <person name="Jang T."/>
            <person name="Ahn T.S."/>
            <person name="Joh K."/>
        </authorList>
    </citation>
    <scope>NUCLEOTIDE SEQUENCE [LARGE SCALE GENOMIC DNA]</scope>
    <source>
        <strain evidence="6 7">KCTC 23123</strain>
    </source>
</reference>
<accession>A0A4Y8ANE3</accession>
<evidence type="ECO:0000256" key="4">
    <source>
        <dbReference type="PROSITE-ProRule" id="PRU00473"/>
    </source>
</evidence>
<gene>
    <name evidence="6" type="ORF">E2488_15405</name>
</gene>
<dbReference type="GO" id="GO:0009279">
    <property type="term" value="C:cell outer membrane"/>
    <property type="evidence" value="ECO:0007669"/>
    <property type="project" value="UniProtKB-SubCell"/>
</dbReference>
<name>A0A4Y8ANE3_9FLAO</name>
<dbReference type="InterPro" id="IPR006664">
    <property type="entry name" value="OMP_bac"/>
</dbReference>
<protein>
    <recommendedName>
        <fullName evidence="5">OmpA-like domain-containing protein</fullName>
    </recommendedName>
</protein>
<sequence>MKKFTQLFIFLIITTLFGQQKEYKIFNSEVNSKYAELGVNFLDSETVFFASSKKIENDKAFVSNRRAKNRNLFLEFYFGKLTDSSDIVQTSRLSSDVFATFNETDLAISPDRKTIYFCRNSYFGNRSKDSKLHEKPIKLFKADIDADFNVTNISTVAFNSEAYSIRNPSISKDGTKLFFISNMLGGYGNYDIYVSSILENGSLSSPKNLGDTINTIKDDLYPSIDKNNTLYFASYGHNGQGNLDIFKSEFINGNYTKVKNLPAPINSPYDDFGYVMHPNDDAGFFISNRKKGKGDVDIYGFKFIDVEIECVQLITGILRNSNTSKPIANTNLIIYINNEAVDSLKTSKDGSYKFKINCNESYKITALKEHFIPNEITFETDETLDAEIIENIELTPIPCIQQINGLVTNAQTNELIEGITLELYQNGQIISTKTTLNNALYNFELACNNNFIIIADKEGFYPTEIKIKTNSNYDEEFIKDIALKPLPCNQTVTGIVLNKLTDEPLINVELKIYKNDKLVTSEILRSRSNFRIKLECESTYKIVAEKEGFLNSEITLNTDKRLDLKITENIELIPIECNQLIAGTILNKLTNEPLNNTTVKLFKNNQLIDSQLIENIKDYSFKVDCNENYKIIAEKEGFETAEKAFKTDSRNDFNFNQKIALVPLPCNQMVSGVVTNSKTGEPLLNTTLKLVVNGSTIKTIKTDSNSAFDFNLDCDKTYTIIAEKEGFLNSEITLNTDKRLDLKFTENIELIPIECNQLITGTILNKLTNEPLNNTTVKLFKNNQLIDSQIIENIKDYSFKVDCNENYKIIAEKEGFETAEKALKTDSRNDFNFNQKIALVPLPCNQMVSGVVTNSKTGEPLLNTTLKLVVNGSTIKTIKTDSNSAFDFNLDCDKIYTIIAEKEGFLNSEITLNTDKRLDLKITENIELTPIECNQLITGTILNKLTNEPLNNTTVKLFKNNQLIDSQLIENIKDYSFKVDCNENYKIIAKKDGFETTVITLKTDSKNEYNHIKSIYLTPVVCNQLFTGVIADESTGDRLNNVEISLFENAVLKETINLKALEFKFNLECNTSYKLLIKKSNYSNAEITFTTDNINNVNIEKIIKLVPDACFQIVNGLILDKETNLPITSASITVFANNTKLKEVLVDDNGNFNLELDCKTNFDLIVNAPSYQPDSFIINATQNYDEITPKTVYLNSQEEFKIVRNKKLVKINPINFDLNKAEITVEAAIELDKVVAILQNYPTIRIETKSHTDSRAPDSYNLELSNRRATSVISYIISKGIDPARIYGKGYGETELVNHCSNGVKCTETEHQLNRRTEFIVIEE</sequence>
<evidence type="ECO:0000313" key="6">
    <source>
        <dbReference type="EMBL" id="TEW71853.1"/>
    </source>
</evidence>
<dbReference type="RefSeq" id="WP_134249305.1">
    <property type="nucleotide sequence ID" value="NZ_SNQI01000007.1"/>
</dbReference>
<dbReference type="CDD" id="cd07185">
    <property type="entry name" value="OmpA_C-like"/>
    <property type="match status" value="1"/>
</dbReference>
<dbReference type="OrthoDB" id="9782229at2"/>
<keyword evidence="3" id="KW-0998">Cell outer membrane</keyword>
<dbReference type="InterPro" id="IPR036737">
    <property type="entry name" value="OmpA-like_sf"/>
</dbReference>
<dbReference type="Gene3D" id="2.120.10.30">
    <property type="entry name" value="TolB, C-terminal domain"/>
    <property type="match status" value="1"/>
</dbReference>
<evidence type="ECO:0000313" key="7">
    <source>
        <dbReference type="Proteomes" id="UP000298517"/>
    </source>
</evidence>
<dbReference type="InterPro" id="IPR006665">
    <property type="entry name" value="OmpA-like"/>
</dbReference>
<dbReference type="Proteomes" id="UP000298517">
    <property type="component" value="Unassembled WGS sequence"/>
</dbReference>
<keyword evidence="7" id="KW-1185">Reference proteome</keyword>
<dbReference type="Gene3D" id="3.30.1330.60">
    <property type="entry name" value="OmpA-like domain"/>
    <property type="match status" value="1"/>
</dbReference>
<keyword evidence="2 4" id="KW-0472">Membrane</keyword>
<organism evidence="6 7">
    <name type="scientific">Gramella jeungdoensis</name>
    <dbReference type="NCBI Taxonomy" id="708091"/>
    <lineage>
        <taxon>Bacteria</taxon>
        <taxon>Pseudomonadati</taxon>
        <taxon>Bacteroidota</taxon>
        <taxon>Flavobacteriia</taxon>
        <taxon>Flavobacteriales</taxon>
        <taxon>Flavobacteriaceae</taxon>
        <taxon>Christiangramia</taxon>
    </lineage>
</organism>